<evidence type="ECO:0000256" key="2">
    <source>
        <dbReference type="ARBA" id="ARBA00006484"/>
    </source>
</evidence>
<comment type="subcellular location">
    <subcellularLocation>
        <location evidence="1">Peroxisome</location>
    </subcellularLocation>
</comment>
<dbReference type="Proteomes" id="UP000217564">
    <property type="component" value="Unassembled WGS sequence"/>
</dbReference>
<dbReference type="EMBL" id="FXZG01000016">
    <property type="protein sequence ID" value="SMX92438.1"/>
    <property type="molecule type" value="Genomic_DNA"/>
</dbReference>
<accession>A0A2H1JYQ3</accession>
<evidence type="ECO:0000256" key="1">
    <source>
        <dbReference type="ARBA" id="ARBA00004275"/>
    </source>
</evidence>
<reference evidence="9" key="2">
    <citation type="submission" date="2017-03" db="EMBL/GenBank/DDBJ databases">
        <authorList>
            <person name="Monnet C."/>
        </authorList>
    </citation>
    <scope>NUCLEOTIDE SEQUENCE [LARGE SCALE GENOMIC DNA]</scope>
    <source>
        <strain evidence="9">CNRZ 920</strain>
    </source>
</reference>
<keyword evidence="4" id="KW-0560">Oxidoreductase</keyword>
<gene>
    <name evidence="7" type="ORF">BAUR920_02610</name>
    <name evidence="6" type="ORF">CIK64_13455</name>
</gene>
<organism evidence="6 8">
    <name type="scientific">Brevibacterium aurantiacum</name>
    <dbReference type="NCBI Taxonomy" id="273384"/>
    <lineage>
        <taxon>Bacteria</taxon>
        <taxon>Bacillati</taxon>
        <taxon>Actinomycetota</taxon>
        <taxon>Actinomycetes</taxon>
        <taxon>Micrococcales</taxon>
        <taxon>Brevibacteriaceae</taxon>
        <taxon>Brevibacterium</taxon>
    </lineage>
</organism>
<evidence type="ECO:0000256" key="5">
    <source>
        <dbReference type="ARBA" id="ARBA00023140"/>
    </source>
</evidence>
<accession>A0A2A3Z3C3</accession>
<reference evidence="7" key="3">
    <citation type="submission" date="2017-03" db="EMBL/GenBank/DDBJ databases">
        <authorList>
            <person name="Afonso C.L."/>
            <person name="Miller P.J."/>
            <person name="Scott M.A."/>
            <person name="Spackman E."/>
            <person name="Goraichik I."/>
            <person name="Dimitrov K.M."/>
            <person name="Suarez D.L."/>
            <person name="Swayne D.E."/>
        </authorList>
    </citation>
    <scope>NUCLEOTIDE SEQUENCE [LARGE SCALE GENOMIC DNA]</scope>
    <source>
        <strain evidence="7">CNRZ 920</strain>
    </source>
</reference>
<dbReference type="FunFam" id="3.40.50.720:FF:000301">
    <property type="entry name" value="Hydroxysteroid dehydrogenase like 2"/>
    <property type="match status" value="1"/>
</dbReference>
<comment type="similarity">
    <text evidence="2">Belongs to the short-chain dehydrogenases/reductases (SDR) family.</text>
</comment>
<evidence type="ECO:0000313" key="7">
    <source>
        <dbReference type="EMBL" id="SMX92438.1"/>
    </source>
</evidence>
<sequence length="293" mass="30775">MTTDTNLGGERSLAGRTILMSGGSRGIGLAIALRAAADGANVAILAKTGEPHPKLEGTIYTAADQIDEAGGHALPILGDVRDEQSVAEAVSRTAETFGGIDIVVNNASAIDLSKTDDLAMKKFDLMQSINARGSFLLAKTALPHLRKSTAAHILTLSPPLNLNPRWAGEYLGYTMAKYGMSLVTLGLAEELRGDGVAANSLWPRTTIATAAVANLLGGEEMVARSRTPEIMADAAWAVLTSDPREVTGNFFIDDEVLAGEGITDLFVYAHDESKSGTVGHGPDDLELDLFLDA</sequence>
<evidence type="ECO:0000256" key="3">
    <source>
        <dbReference type="ARBA" id="ARBA00022857"/>
    </source>
</evidence>
<dbReference type="PANTHER" id="PTHR42808">
    <property type="entry name" value="HYDROXYSTEROID DEHYDROGENASE-LIKE PROTEIN 2"/>
    <property type="match status" value="1"/>
</dbReference>
<dbReference type="NCBIfam" id="NF006133">
    <property type="entry name" value="PRK08278.1"/>
    <property type="match status" value="1"/>
</dbReference>
<dbReference type="AlphaFoldDB" id="A0A2A3Z3C3"/>
<dbReference type="EMBL" id="NRGP01000018">
    <property type="protein sequence ID" value="PCC46027.1"/>
    <property type="molecule type" value="Genomic_DNA"/>
</dbReference>
<dbReference type="Proteomes" id="UP000234289">
    <property type="component" value="Unassembled WGS sequence"/>
</dbReference>
<dbReference type="InterPro" id="IPR020904">
    <property type="entry name" value="Sc_DH/Rdtase_CS"/>
</dbReference>
<dbReference type="RefSeq" id="WP_096162494.1">
    <property type="nucleotide sequence ID" value="NZ_CP025331.1"/>
</dbReference>
<evidence type="ECO:0000313" key="6">
    <source>
        <dbReference type="EMBL" id="PCC46027.1"/>
    </source>
</evidence>
<dbReference type="PANTHER" id="PTHR42808:SF3">
    <property type="entry name" value="HYDROXYSTEROID DEHYDROGENASE-LIKE PROTEIN 2"/>
    <property type="match status" value="1"/>
</dbReference>
<dbReference type="PROSITE" id="PS00061">
    <property type="entry name" value="ADH_SHORT"/>
    <property type="match status" value="1"/>
</dbReference>
<dbReference type="InterPro" id="IPR036291">
    <property type="entry name" value="NAD(P)-bd_dom_sf"/>
</dbReference>
<dbReference type="Gene3D" id="3.40.50.720">
    <property type="entry name" value="NAD(P)-binding Rossmann-like Domain"/>
    <property type="match status" value="1"/>
</dbReference>
<keyword evidence="5" id="KW-0576">Peroxisome</keyword>
<evidence type="ECO:0000313" key="9">
    <source>
        <dbReference type="Proteomes" id="UP000234289"/>
    </source>
</evidence>
<dbReference type="InterPro" id="IPR051935">
    <property type="entry name" value="HSDL2"/>
</dbReference>
<reference evidence="6 8" key="1">
    <citation type="journal article" date="2017" name="Elife">
        <title>Extensive horizontal gene transfer in cheese-associated bacteria.</title>
        <authorList>
            <person name="Bonham K.S."/>
            <person name="Wolfe B.E."/>
            <person name="Dutton R.J."/>
        </authorList>
    </citation>
    <scope>NUCLEOTIDE SEQUENCE [LARGE SCALE GENOMIC DNA]</scope>
    <source>
        <strain evidence="6 8">947_7</strain>
    </source>
</reference>
<keyword evidence="3" id="KW-0521">NADP</keyword>
<name>A0A2A3Z3C3_BREAU</name>
<dbReference type="InterPro" id="IPR002347">
    <property type="entry name" value="SDR_fam"/>
</dbReference>
<proteinExistence type="inferred from homology"/>
<dbReference type="GO" id="GO:0016491">
    <property type="term" value="F:oxidoreductase activity"/>
    <property type="evidence" value="ECO:0007669"/>
    <property type="project" value="UniProtKB-KW"/>
</dbReference>
<dbReference type="Pfam" id="PF00106">
    <property type="entry name" value="adh_short"/>
    <property type="match status" value="1"/>
</dbReference>
<evidence type="ECO:0000313" key="8">
    <source>
        <dbReference type="Proteomes" id="UP000217564"/>
    </source>
</evidence>
<dbReference type="PRINTS" id="PR00081">
    <property type="entry name" value="GDHRDH"/>
</dbReference>
<protein>
    <submittedName>
        <fullName evidence="7">Citronellol/citronellal dehydrogenase</fullName>
    </submittedName>
    <submittedName>
        <fullName evidence="6">Short chain dehydrogenase</fullName>
    </submittedName>
</protein>
<dbReference type="SUPFAM" id="SSF51735">
    <property type="entry name" value="NAD(P)-binding Rossmann-fold domains"/>
    <property type="match status" value="1"/>
</dbReference>
<evidence type="ECO:0000256" key="4">
    <source>
        <dbReference type="ARBA" id="ARBA00023002"/>
    </source>
</evidence>